<gene>
    <name evidence="1" type="ORF">METZ01_LOCUS235886</name>
</gene>
<sequence length="42" mass="4812">MSDPPKPEKSDESLCKICGKPVRHHSFQEQQKCAEKLVDDDK</sequence>
<protein>
    <submittedName>
        <fullName evidence="1">Uncharacterized protein</fullName>
    </submittedName>
</protein>
<dbReference type="EMBL" id="UINC01059524">
    <property type="protein sequence ID" value="SVB83032.1"/>
    <property type="molecule type" value="Genomic_DNA"/>
</dbReference>
<accession>A0A382H756</accession>
<reference evidence="1" key="1">
    <citation type="submission" date="2018-05" db="EMBL/GenBank/DDBJ databases">
        <authorList>
            <person name="Lanie J.A."/>
            <person name="Ng W.-L."/>
            <person name="Kazmierczak K.M."/>
            <person name="Andrzejewski T.M."/>
            <person name="Davidsen T.M."/>
            <person name="Wayne K.J."/>
            <person name="Tettelin H."/>
            <person name="Glass J.I."/>
            <person name="Rusch D."/>
            <person name="Podicherti R."/>
            <person name="Tsui H.-C.T."/>
            <person name="Winkler M.E."/>
        </authorList>
    </citation>
    <scope>NUCLEOTIDE SEQUENCE</scope>
</reference>
<dbReference type="AlphaFoldDB" id="A0A382H756"/>
<proteinExistence type="predicted"/>
<name>A0A382H756_9ZZZZ</name>
<organism evidence="1">
    <name type="scientific">marine metagenome</name>
    <dbReference type="NCBI Taxonomy" id="408172"/>
    <lineage>
        <taxon>unclassified sequences</taxon>
        <taxon>metagenomes</taxon>
        <taxon>ecological metagenomes</taxon>
    </lineage>
</organism>
<evidence type="ECO:0000313" key="1">
    <source>
        <dbReference type="EMBL" id="SVB83032.1"/>
    </source>
</evidence>